<organism evidence="2 3">
    <name type="scientific">Yoonia vestfoldensis</name>
    <dbReference type="NCBI Taxonomy" id="245188"/>
    <lineage>
        <taxon>Bacteria</taxon>
        <taxon>Pseudomonadati</taxon>
        <taxon>Pseudomonadota</taxon>
        <taxon>Alphaproteobacteria</taxon>
        <taxon>Rhodobacterales</taxon>
        <taxon>Paracoccaceae</taxon>
        <taxon>Yoonia</taxon>
    </lineage>
</organism>
<evidence type="ECO:0000259" key="1">
    <source>
        <dbReference type="SMART" id="SM00460"/>
    </source>
</evidence>
<dbReference type="Pfam" id="PF01841">
    <property type="entry name" value="Transglut_core"/>
    <property type="match status" value="1"/>
</dbReference>
<keyword evidence="3" id="KW-1185">Reference proteome</keyword>
<gene>
    <name evidence="2" type="ORF">LOKVESSMR4R_01423</name>
</gene>
<accession>A0A1Y0EBK3</accession>
<dbReference type="Proteomes" id="UP000195273">
    <property type="component" value="Chromosome"/>
</dbReference>
<dbReference type="OrthoDB" id="9804023at2"/>
<dbReference type="PANTHER" id="PTHR33490:SF6">
    <property type="entry name" value="SLL1049 PROTEIN"/>
    <property type="match status" value="1"/>
</dbReference>
<dbReference type="EMBL" id="CP021431">
    <property type="protein sequence ID" value="ARU00741.1"/>
    <property type="molecule type" value="Genomic_DNA"/>
</dbReference>
<reference evidence="2 3" key="1">
    <citation type="submission" date="2017-05" db="EMBL/GenBank/DDBJ databases">
        <title>Genome Sequence of Loktanella vestfoldensis Strain SMR4r Isolated from a Culture of the Diatom Skeletonema marinoi.</title>
        <authorList>
            <person name="Topel M."/>
            <person name="Pinder M.I.M."/>
            <person name="Johansson O.N."/>
            <person name="Kourtchenko O."/>
            <person name="Godhe A."/>
            <person name="Clarke A.K."/>
        </authorList>
    </citation>
    <scope>NUCLEOTIDE SEQUENCE [LARGE SCALE GENOMIC DNA]</scope>
    <source>
        <strain evidence="2 3">SMR4r</strain>
    </source>
</reference>
<dbReference type="Pfam" id="PF08379">
    <property type="entry name" value="Bact_transglu_N"/>
    <property type="match status" value="1"/>
</dbReference>
<feature type="domain" description="Transglutaminase-like" evidence="1">
    <location>
        <begin position="158"/>
        <end position="222"/>
    </location>
</feature>
<dbReference type="AlphaFoldDB" id="A0A1Y0EBK3"/>
<evidence type="ECO:0000313" key="3">
    <source>
        <dbReference type="Proteomes" id="UP000195273"/>
    </source>
</evidence>
<sequence>MQLTITHTTSYGYDMPVDFALQRLRLRPLSNPMQNVEDWHIDITGGRIEASYLDHYGNHTDLVSVTPGVAAVEITARGQVTTHDKAGVLGMVYGRAPLWHFAQATPLTAAGAGVRDFARVLGKMKDPLTSLHDLSNAIRDALPYRTGVTGADTTAEQAVKIGAGVCQDHAQIFIAALRMRGLAARYVSGYLMINDITDQDAAHAWAEAHVEGLGWVGFDISNGVAPDEKYVRVAIGPDASCAAPIKGMRKGPSSETLIVSLQVQQ</sequence>
<dbReference type="InterPro" id="IPR002931">
    <property type="entry name" value="Transglutaminase-like"/>
</dbReference>
<dbReference type="PANTHER" id="PTHR33490">
    <property type="entry name" value="BLR5614 PROTEIN-RELATED"/>
    <property type="match status" value="1"/>
</dbReference>
<dbReference type="STRING" id="1122181.GCA_000382265_03157"/>
<proteinExistence type="predicted"/>
<dbReference type="InterPro" id="IPR013589">
    <property type="entry name" value="Bac_transglu_N"/>
</dbReference>
<dbReference type="RefSeq" id="WP_087207006.1">
    <property type="nucleotide sequence ID" value="NZ_CP021431.1"/>
</dbReference>
<evidence type="ECO:0000313" key="2">
    <source>
        <dbReference type="EMBL" id="ARU00741.1"/>
    </source>
</evidence>
<protein>
    <submittedName>
        <fullName evidence="2">Transglutaminase-like superfamily protein</fullName>
    </submittedName>
</protein>
<dbReference type="SUPFAM" id="SSF54001">
    <property type="entry name" value="Cysteine proteinases"/>
    <property type="match status" value="1"/>
</dbReference>
<dbReference type="KEGG" id="lvs:LOKVESSMR4R_01423"/>
<dbReference type="InterPro" id="IPR038765">
    <property type="entry name" value="Papain-like_cys_pep_sf"/>
</dbReference>
<dbReference type="Gene3D" id="3.10.620.30">
    <property type="match status" value="1"/>
</dbReference>
<dbReference type="SMART" id="SM00460">
    <property type="entry name" value="TGc"/>
    <property type="match status" value="1"/>
</dbReference>
<name>A0A1Y0EBK3_9RHOB</name>